<dbReference type="InterPro" id="IPR024731">
    <property type="entry name" value="NELL2-like_EGF"/>
</dbReference>
<name>A0A2B4RDG2_STYPI</name>
<dbReference type="CDD" id="cd00054">
    <property type="entry name" value="EGF_CA"/>
    <property type="match status" value="1"/>
</dbReference>
<evidence type="ECO:0000259" key="7">
    <source>
        <dbReference type="PROSITE" id="PS50026"/>
    </source>
</evidence>
<organism evidence="8 9">
    <name type="scientific">Stylophora pistillata</name>
    <name type="common">Smooth cauliflower coral</name>
    <dbReference type="NCBI Taxonomy" id="50429"/>
    <lineage>
        <taxon>Eukaryota</taxon>
        <taxon>Metazoa</taxon>
        <taxon>Cnidaria</taxon>
        <taxon>Anthozoa</taxon>
        <taxon>Hexacorallia</taxon>
        <taxon>Scleractinia</taxon>
        <taxon>Astrocoeniina</taxon>
        <taxon>Pocilloporidae</taxon>
        <taxon>Stylophora</taxon>
    </lineage>
</organism>
<proteinExistence type="predicted"/>
<dbReference type="EMBL" id="LSMT01000768">
    <property type="protein sequence ID" value="PFX14520.1"/>
    <property type="molecule type" value="Genomic_DNA"/>
</dbReference>
<protein>
    <submittedName>
        <fullName evidence="8">Fibrillin-1</fullName>
    </submittedName>
</protein>
<dbReference type="PANTHER" id="PTHR46670">
    <property type="entry name" value="ENDO/EXONUCLEASE/PHOSPHATASE DOMAIN-CONTAINING PROTEIN"/>
    <property type="match status" value="1"/>
</dbReference>
<evidence type="ECO:0000256" key="6">
    <source>
        <dbReference type="SAM" id="SignalP"/>
    </source>
</evidence>
<feature type="domain" description="EGF-like" evidence="7">
    <location>
        <begin position="398"/>
        <end position="438"/>
    </location>
</feature>
<comment type="caution">
    <text evidence="8">The sequence shown here is derived from an EMBL/GenBank/DDBJ whole genome shotgun (WGS) entry which is preliminary data.</text>
</comment>
<dbReference type="Pfam" id="PF12947">
    <property type="entry name" value="EGF_3"/>
    <property type="match status" value="1"/>
</dbReference>
<dbReference type="OrthoDB" id="5989102at2759"/>
<dbReference type="PANTHER" id="PTHR46670:SF3">
    <property type="entry name" value="ENDONUCLEASE_EXONUCLEASE_PHOSPHATASE DOMAIN-CONTAINING PROTEIN"/>
    <property type="match status" value="1"/>
</dbReference>
<evidence type="ECO:0000256" key="1">
    <source>
        <dbReference type="ARBA" id="ARBA00022536"/>
    </source>
</evidence>
<dbReference type="InterPro" id="IPR001881">
    <property type="entry name" value="EGF-like_Ca-bd_dom"/>
</dbReference>
<dbReference type="STRING" id="50429.A0A2B4RDG2"/>
<dbReference type="SMART" id="SM00179">
    <property type="entry name" value="EGF_CA"/>
    <property type="match status" value="1"/>
</dbReference>
<sequence length="442" mass="49741">MEIGVLKLSRSYLCVLMIIVTLPDPSKEAKVIDARDKTLSRGTDRGTAYARFKPHKFSHLNITSIGSDFVLKGSECGLACVNIPSCFSFNLGLFHDVIGKVICELLPSDIYNNSEKFVFSQSHHHYSIARRIVSLFIATESSGSYTNTSKAFIFSLVNKEGLPPFKSLVRYPNWAIVRLFNLGVTFGGGHDICIKDNASSNTHSYTNFGSSYAVPSGLCLDPPDDLDTLVNCYNETLRSVLDIYAPVLSRDIVVRPRAPWFNEDIRKAKRSRRKAEKKWRITGLPADFAAFKKERNRVVNLMNEARRVYYNQFIEDNSTDQRRLFMAREKVIDARDKALSRGTDRGMAYARLKPHKFSYLNITSIGLDIFSEKHLHASVGLVRTKGHALYSTQRTVTYIDECAEGLHTCDKNAYCNNTAGSYMCACKPAYHGDGENCMLQVI</sequence>
<dbReference type="GO" id="GO:0005509">
    <property type="term" value="F:calcium ion binding"/>
    <property type="evidence" value="ECO:0007669"/>
    <property type="project" value="InterPro"/>
</dbReference>
<dbReference type="SUPFAM" id="SSF57196">
    <property type="entry name" value="EGF/Laminin"/>
    <property type="match status" value="1"/>
</dbReference>
<evidence type="ECO:0000256" key="4">
    <source>
        <dbReference type="ARBA" id="ARBA00023157"/>
    </source>
</evidence>
<dbReference type="PROSITE" id="PS50026">
    <property type="entry name" value="EGF_3"/>
    <property type="match status" value="1"/>
</dbReference>
<keyword evidence="9" id="KW-1185">Reference proteome</keyword>
<feature type="signal peptide" evidence="6">
    <location>
        <begin position="1"/>
        <end position="29"/>
    </location>
</feature>
<accession>A0A2B4RDG2</accession>
<dbReference type="AlphaFoldDB" id="A0A2B4RDG2"/>
<dbReference type="Proteomes" id="UP000225706">
    <property type="component" value="Unassembled WGS sequence"/>
</dbReference>
<evidence type="ECO:0000313" key="8">
    <source>
        <dbReference type="EMBL" id="PFX14520.1"/>
    </source>
</evidence>
<dbReference type="InterPro" id="IPR000742">
    <property type="entry name" value="EGF"/>
</dbReference>
<dbReference type="Gene3D" id="2.10.25.10">
    <property type="entry name" value="Laminin"/>
    <property type="match status" value="1"/>
</dbReference>
<evidence type="ECO:0000256" key="2">
    <source>
        <dbReference type="ARBA" id="ARBA00022729"/>
    </source>
</evidence>
<evidence type="ECO:0000313" key="9">
    <source>
        <dbReference type="Proteomes" id="UP000225706"/>
    </source>
</evidence>
<dbReference type="FunFam" id="2.10.25.10:FF:000038">
    <property type="entry name" value="Fibrillin 2"/>
    <property type="match status" value="1"/>
</dbReference>
<evidence type="ECO:0000256" key="3">
    <source>
        <dbReference type="ARBA" id="ARBA00022737"/>
    </source>
</evidence>
<keyword evidence="4" id="KW-1015">Disulfide bond</keyword>
<gene>
    <name evidence="8" type="primary">FBN1</name>
    <name evidence="8" type="ORF">AWC38_SpisGene21314</name>
</gene>
<evidence type="ECO:0000256" key="5">
    <source>
        <dbReference type="PROSITE-ProRule" id="PRU00076"/>
    </source>
</evidence>
<reference evidence="9" key="1">
    <citation type="journal article" date="2017" name="bioRxiv">
        <title>Comparative analysis of the genomes of Stylophora pistillata and Acropora digitifera provides evidence for extensive differences between species of corals.</title>
        <authorList>
            <person name="Voolstra C.R."/>
            <person name="Li Y."/>
            <person name="Liew Y.J."/>
            <person name="Baumgarten S."/>
            <person name="Zoccola D."/>
            <person name="Flot J.-F."/>
            <person name="Tambutte S."/>
            <person name="Allemand D."/>
            <person name="Aranda M."/>
        </authorList>
    </citation>
    <scope>NUCLEOTIDE SEQUENCE [LARGE SCALE GENOMIC DNA]</scope>
</reference>
<keyword evidence="1 5" id="KW-0245">EGF-like domain</keyword>
<dbReference type="InterPro" id="IPR000152">
    <property type="entry name" value="EGF-type_Asp/Asn_hydroxyl_site"/>
</dbReference>
<feature type="chain" id="PRO_5012744487" evidence="6">
    <location>
        <begin position="30"/>
        <end position="442"/>
    </location>
</feature>
<keyword evidence="2 6" id="KW-0732">Signal</keyword>
<keyword evidence="3" id="KW-0677">Repeat</keyword>
<comment type="caution">
    <text evidence="5">Lacks conserved residue(s) required for the propagation of feature annotation.</text>
</comment>
<dbReference type="PROSITE" id="PS00010">
    <property type="entry name" value="ASX_HYDROXYL"/>
    <property type="match status" value="1"/>
</dbReference>